<sequence length="151" mass="18057">MDNQPIADIEKKLRYTSCIIKQKGREILDQYPITLPQFLALQWLLEFGDMTIGELSNHMHLAYSTTTDLVDRLERNEVVQRVKDEKDRRVVQIRLLDKGKSIIQEVIDKRQAHLEHVFRTFSSEHVELFRHLLNEMYDEMKCIQEEEMEIK</sequence>
<dbReference type="InterPro" id="IPR039422">
    <property type="entry name" value="MarR/SlyA-like"/>
</dbReference>
<name>A0A0A5GAL5_9BACI</name>
<evidence type="ECO:0000259" key="2">
    <source>
        <dbReference type="PROSITE" id="PS50995"/>
    </source>
</evidence>
<dbReference type="GO" id="GO:0003700">
    <property type="term" value="F:DNA-binding transcription factor activity"/>
    <property type="evidence" value="ECO:0007669"/>
    <property type="project" value="InterPro"/>
</dbReference>
<comment type="caution">
    <text evidence="3">The sequence shown here is derived from an EMBL/GenBank/DDBJ whole genome shotgun (WGS) entry which is preliminary data.</text>
</comment>
<evidence type="ECO:0000313" key="3">
    <source>
        <dbReference type="EMBL" id="KGX89039.1"/>
    </source>
</evidence>
<dbReference type="Pfam" id="PF01047">
    <property type="entry name" value="MarR"/>
    <property type="match status" value="1"/>
</dbReference>
<organism evidence="3 4">
    <name type="scientific">Pontibacillus litoralis JSM 072002</name>
    <dbReference type="NCBI Taxonomy" id="1385512"/>
    <lineage>
        <taxon>Bacteria</taxon>
        <taxon>Bacillati</taxon>
        <taxon>Bacillota</taxon>
        <taxon>Bacilli</taxon>
        <taxon>Bacillales</taxon>
        <taxon>Bacillaceae</taxon>
        <taxon>Pontibacillus</taxon>
    </lineage>
</organism>
<dbReference type="EMBL" id="AVPG01000001">
    <property type="protein sequence ID" value="KGX89039.1"/>
    <property type="molecule type" value="Genomic_DNA"/>
</dbReference>
<dbReference type="STRING" id="1385512.N784_01545"/>
<keyword evidence="1" id="KW-0238">DNA-binding</keyword>
<dbReference type="InterPro" id="IPR036390">
    <property type="entry name" value="WH_DNA-bd_sf"/>
</dbReference>
<dbReference type="GO" id="GO:0006950">
    <property type="term" value="P:response to stress"/>
    <property type="evidence" value="ECO:0007669"/>
    <property type="project" value="TreeGrafter"/>
</dbReference>
<dbReference type="RefSeq" id="WP_036831292.1">
    <property type="nucleotide sequence ID" value="NZ_AVPG01000001.1"/>
</dbReference>
<keyword evidence="4" id="KW-1185">Reference proteome</keyword>
<proteinExistence type="predicted"/>
<dbReference type="PANTHER" id="PTHR33164">
    <property type="entry name" value="TRANSCRIPTIONAL REGULATOR, MARR FAMILY"/>
    <property type="match status" value="1"/>
</dbReference>
<dbReference type="SMART" id="SM00347">
    <property type="entry name" value="HTH_MARR"/>
    <property type="match status" value="1"/>
</dbReference>
<dbReference type="OrthoDB" id="9790052at2"/>
<dbReference type="eggNOG" id="COG1846">
    <property type="taxonomic scope" value="Bacteria"/>
</dbReference>
<dbReference type="InterPro" id="IPR036388">
    <property type="entry name" value="WH-like_DNA-bd_sf"/>
</dbReference>
<dbReference type="AlphaFoldDB" id="A0A0A5GAL5"/>
<protein>
    <submittedName>
        <fullName evidence="3">MarR family transcriptional regulator</fullName>
    </submittedName>
</protein>
<gene>
    <name evidence="3" type="ORF">N784_01545</name>
</gene>
<dbReference type="PANTHER" id="PTHR33164:SF99">
    <property type="entry name" value="MARR FAMILY REGULATORY PROTEIN"/>
    <property type="match status" value="1"/>
</dbReference>
<dbReference type="InterPro" id="IPR000835">
    <property type="entry name" value="HTH_MarR-typ"/>
</dbReference>
<dbReference type="Gene3D" id="1.10.10.10">
    <property type="entry name" value="Winged helix-like DNA-binding domain superfamily/Winged helix DNA-binding domain"/>
    <property type="match status" value="1"/>
</dbReference>
<dbReference type="PRINTS" id="PR00598">
    <property type="entry name" value="HTHMARR"/>
</dbReference>
<feature type="domain" description="HTH marR-type" evidence="2">
    <location>
        <begin position="1"/>
        <end position="138"/>
    </location>
</feature>
<evidence type="ECO:0000313" key="4">
    <source>
        <dbReference type="Proteomes" id="UP000030401"/>
    </source>
</evidence>
<accession>A0A0A5GAL5</accession>
<dbReference type="PROSITE" id="PS50995">
    <property type="entry name" value="HTH_MARR_2"/>
    <property type="match status" value="1"/>
</dbReference>
<dbReference type="SUPFAM" id="SSF46785">
    <property type="entry name" value="Winged helix' DNA-binding domain"/>
    <property type="match status" value="1"/>
</dbReference>
<dbReference type="Proteomes" id="UP000030401">
    <property type="component" value="Unassembled WGS sequence"/>
</dbReference>
<reference evidence="3 4" key="1">
    <citation type="submission" date="2013-08" db="EMBL/GenBank/DDBJ databases">
        <authorList>
            <person name="Huang J."/>
            <person name="Wang G."/>
        </authorList>
    </citation>
    <scope>NUCLEOTIDE SEQUENCE [LARGE SCALE GENOMIC DNA]</scope>
    <source>
        <strain evidence="3 4">JSM 072002</strain>
    </source>
</reference>
<dbReference type="GO" id="GO:0003677">
    <property type="term" value="F:DNA binding"/>
    <property type="evidence" value="ECO:0007669"/>
    <property type="project" value="UniProtKB-KW"/>
</dbReference>
<evidence type="ECO:0000256" key="1">
    <source>
        <dbReference type="ARBA" id="ARBA00023125"/>
    </source>
</evidence>